<dbReference type="RefSeq" id="WP_190449305.1">
    <property type="nucleotide sequence ID" value="NZ_JAMPLM010000015.1"/>
</dbReference>
<gene>
    <name evidence="1" type="ORF">NDI38_16905</name>
</gene>
<proteinExistence type="predicted"/>
<sequence>MCEWEYKTIKFFTQGTFDAGKIDERELEAVLNEAGARGWELVSILPGTGADGELWDFVAVLKREVIR</sequence>
<dbReference type="InterPro" id="IPR025234">
    <property type="entry name" value="YjzH-like"/>
</dbReference>
<name>A0ABV0KPB6_9CYAN</name>
<organism evidence="1 2">
    <name type="scientific">Stenomitos frigidus AS-A4</name>
    <dbReference type="NCBI Taxonomy" id="2933935"/>
    <lineage>
        <taxon>Bacteria</taxon>
        <taxon>Bacillati</taxon>
        <taxon>Cyanobacteriota</taxon>
        <taxon>Cyanophyceae</taxon>
        <taxon>Leptolyngbyales</taxon>
        <taxon>Leptolyngbyaceae</taxon>
        <taxon>Stenomitos</taxon>
    </lineage>
</organism>
<comment type="caution">
    <text evidence="1">The sequence shown here is derived from an EMBL/GenBank/DDBJ whole genome shotgun (WGS) entry which is preliminary data.</text>
</comment>
<accession>A0ABV0KPB6</accession>
<evidence type="ECO:0000313" key="1">
    <source>
        <dbReference type="EMBL" id="MEP1060119.1"/>
    </source>
</evidence>
<keyword evidence="2" id="KW-1185">Reference proteome</keyword>
<dbReference type="Pfam" id="PF13783">
    <property type="entry name" value="DUF4177"/>
    <property type="match status" value="1"/>
</dbReference>
<evidence type="ECO:0000313" key="2">
    <source>
        <dbReference type="Proteomes" id="UP001476950"/>
    </source>
</evidence>
<protein>
    <submittedName>
        <fullName evidence="1">DUF4177 domain-containing protein</fullName>
    </submittedName>
</protein>
<dbReference type="EMBL" id="JAMPLM010000015">
    <property type="protein sequence ID" value="MEP1060119.1"/>
    <property type="molecule type" value="Genomic_DNA"/>
</dbReference>
<dbReference type="Proteomes" id="UP001476950">
    <property type="component" value="Unassembled WGS sequence"/>
</dbReference>
<reference evidence="1 2" key="1">
    <citation type="submission" date="2022-04" db="EMBL/GenBank/DDBJ databases">
        <title>Positive selection, recombination, and allopatry shape intraspecific diversity of widespread and dominant cyanobacteria.</title>
        <authorList>
            <person name="Wei J."/>
            <person name="Shu W."/>
            <person name="Hu C."/>
        </authorList>
    </citation>
    <scope>NUCLEOTIDE SEQUENCE [LARGE SCALE GENOMIC DNA]</scope>
    <source>
        <strain evidence="1 2">AS-A4</strain>
    </source>
</reference>